<dbReference type="Proteomes" id="UP000193689">
    <property type="component" value="Unassembled WGS sequence"/>
</dbReference>
<reference evidence="1 2" key="1">
    <citation type="submission" date="2016-07" db="EMBL/GenBank/DDBJ databases">
        <title>Pervasive Adenine N6-methylation of Active Genes in Fungi.</title>
        <authorList>
            <consortium name="DOE Joint Genome Institute"/>
            <person name="Mondo S.J."/>
            <person name="Dannebaum R.O."/>
            <person name="Kuo R.C."/>
            <person name="Labutti K."/>
            <person name="Haridas S."/>
            <person name="Kuo A."/>
            <person name="Salamov A."/>
            <person name="Ahrendt S.R."/>
            <person name="Lipzen A."/>
            <person name="Sullivan W."/>
            <person name="Andreopoulos W.B."/>
            <person name="Clum A."/>
            <person name="Lindquist E."/>
            <person name="Daum C."/>
            <person name="Ramamoorthy G.K."/>
            <person name="Gryganskyi A."/>
            <person name="Culley D."/>
            <person name="Magnuson J.K."/>
            <person name="James T.Y."/>
            <person name="O'Malley M.A."/>
            <person name="Stajich J.E."/>
            <person name="Spatafora J.W."/>
            <person name="Visel A."/>
            <person name="Grigoriev I.V."/>
        </authorList>
    </citation>
    <scope>NUCLEOTIDE SEQUENCE [LARGE SCALE GENOMIC DNA]</scope>
    <source>
        <strain evidence="1 2">CBS 129021</strain>
    </source>
</reference>
<dbReference type="Gene3D" id="3.30.559.10">
    <property type="entry name" value="Chloramphenicol acetyltransferase-like domain"/>
    <property type="match status" value="1"/>
</dbReference>
<dbReference type="GeneID" id="63774225"/>
<name>A0A1Y2EFZ3_9PEZI</name>
<evidence type="ECO:0000313" key="2">
    <source>
        <dbReference type="Proteomes" id="UP000193689"/>
    </source>
</evidence>
<dbReference type="EMBL" id="MCFJ01000002">
    <property type="protein sequence ID" value="ORY70490.1"/>
    <property type="molecule type" value="Genomic_DNA"/>
</dbReference>
<proteinExistence type="predicted"/>
<protein>
    <submittedName>
        <fullName evidence="1">Uncharacterized protein</fullName>
    </submittedName>
</protein>
<accession>A0A1Y2EFZ3</accession>
<gene>
    <name evidence="1" type="ORF">BCR38DRAFT_406092</name>
</gene>
<evidence type="ECO:0000313" key="1">
    <source>
        <dbReference type="EMBL" id="ORY70490.1"/>
    </source>
</evidence>
<comment type="caution">
    <text evidence="1">The sequence shown here is derived from an EMBL/GenBank/DDBJ whole genome shotgun (WGS) entry which is preliminary data.</text>
</comment>
<dbReference type="RefSeq" id="XP_040720440.1">
    <property type="nucleotide sequence ID" value="XM_040858013.1"/>
</dbReference>
<dbReference type="AlphaFoldDB" id="A0A1Y2EFZ3"/>
<sequence>MDGNANAVFIRYFAKLCSGQKLNVSEIWVENTDRETLVPLFHLTKFNATLRIHKRYPNRLHLENHLRIHSFCYGAVYAGSRFSPALSQGHMGYVITCAISCLSISEILASPLISIALALRTTLSDNTTHHLTSLVHLLRYEIPRIRLRSAMVREEMGRRRTSFVAEGIYEADFGIDSGVGK</sequence>
<dbReference type="InterPro" id="IPR023213">
    <property type="entry name" value="CAT-like_dom_sf"/>
</dbReference>
<dbReference type="InParanoid" id="A0A1Y2EFZ3"/>
<organism evidence="1 2">
    <name type="scientific">Pseudomassariella vexata</name>
    <dbReference type="NCBI Taxonomy" id="1141098"/>
    <lineage>
        <taxon>Eukaryota</taxon>
        <taxon>Fungi</taxon>
        <taxon>Dikarya</taxon>
        <taxon>Ascomycota</taxon>
        <taxon>Pezizomycotina</taxon>
        <taxon>Sordariomycetes</taxon>
        <taxon>Xylariomycetidae</taxon>
        <taxon>Amphisphaeriales</taxon>
        <taxon>Pseudomassariaceae</taxon>
        <taxon>Pseudomassariella</taxon>
    </lineage>
</organism>
<keyword evidence="2" id="KW-1185">Reference proteome</keyword>